<accession>A0A556C1M8</accession>
<name>A0A556C1M8_BREAU</name>
<dbReference type="PANTHER" id="PTHR43709">
    <property type="entry name" value="ACONITATE ISOMERASE-RELATED"/>
    <property type="match status" value="1"/>
</dbReference>
<keyword evidence="2 3" id="KW-0413">Isomerase</keyword>
<evidence type="ECO:0000256" key="1">
    <source>
        <dbReference type="ARBA" id="ARBA00007673"/>
    </source>
</evidence>
<dbReference type="InterPro" id="IPR007400">
    <property type="entry name" value="PrpF-like"/>
</dbReference>
<gene>
    <name evidence="3" type="ORF">FO013_22010</name>
</gene>
<dbReference type="AlphaFoldDB" id="A0A556C1M8"/>
<keyword evidence="4" id="KW-1185">Reference proteome</keyword>
<dbReference type="SUPFAM" id="SSF54506">
    <property type="entry name" value="Diaminopimelate epimerase-like"/>
    <property type="match status" value="2"/>
</dbReference>
<dbReference type="OrthoDB" id="9779763at2"/>
<sequence>MVNARWMRGGTSKCWAFDAEELNSFGIEVDVLLPRIFGSPDPRQLDGVGGGTSTTSKALIVERSSDDDCDIIYTFAQVRIDEARVDWGSNCGNCSAAVGLYAIERGWVEIRGDVTEIRTRNTNTGQIIIQSIPTPGGRLPAEGTETIPGTVFAGHRVDLGFLSPEGMTTGALLPAGEPRTSLAIPERRQVTVSLIDAGAPLVMINANDLGLESTEFDRWPSLIEDRLGELEDFRRSAAEAMGLASPGEEAERAVPKLGIVGATALPDADIQVLMLSMGKPHPAMPITGSVGVTIAALTPETTVAQALRGPVSDAVRIRIPSGVLKSNVYDRKDGRIVTVRRTSRTLALAQLPVPNIDD</sequence>
<evidence type="ECO:0000256" key="2">
    <source>
        <dbReference type="ARBA" id="ARBA00023235"/>
    </source>
</evidence>
<comment type="caution">
    <text evidence="3">The sequence shown here is derived from an EMBL/GenBank/DDBJ whole genome shotgun (WGS) entry which is preliminary data.</text>
</comment>
<comment type="similarity">
    <text evidence="1">Belongs to the PrpF family.</text>
</comment>
<proteinExistence type="inferred from homology"/>
<evidence type="ECO:0000313" key="3">
    <source>
        <dbReference type="EMBL" id="TSI11286.1"/>
    </source>
</evidence>
<dbReference type="Proteomes" id="UP000316406">
    <property type="component" value="Unassembled WGS sequence"/>
</dbReference>
<dbReference type="GO" id="GO:0016853">
    <property type="term" value="F:isomerase activity"/>
    <property type="evidence" value="ECO:0007669"/>
    <property type="project" value="UniProtKB-KW"/>
</dbReference>
<dbReference type="Gene3D" id="3.10.310.10">
    <property type="entry name" value="Diaminopimelate Epimerase, Chain A, domain 1"/>
    <property type="match status" value="2"/>
</dbReference>
<evidence type="ECO:0000313" key="4">
    <source>
        <dbReference type="Proteomes" id="UP000316406"/>
    </source>
</evidence>
<dbReference type="Pfam" id="PF04303">
    <property type="entry name" value="PrpF"/>
    <property type="match status" value="1"/>
</dbReference>
<reference evidence="3 4" key="1">
    <citation type="submission" date="2019-07" db="EMBL/GenBank/DDBJ databases">
        <title>Draft genome sequence of Brevibacterium aurantiacum XU54 isolated from Xinjiang China.</title>
        <authorList>
            <person name="Xu X."/>
        </authorList>
    </citation>
    <scope>NUCLEOTIDE SEQUENCE [LARGE SCALE GENOMIC DNA]</scope>
    <source>
        <strain evidence="3 4">XU54</strain>
    </source>
</reference>
<protein>
    <submittedName>
        <fullName evidence="3">Methylitaconate delta2-delta3-isomerase</fullName>
    </submittedName>
</protein>
<dbReference type="PANTHER" id="PTHR43709:SF2">
    <property type="entry name" value="DUF453 DOMAIN PROTEIN (AFU_ORTHOLOGUE AFUA_6G00360)"/>
    <property type="match status" value="1"/>
</dbReference>
<dbReference type="EMBL" id="VLTK01000032">
    <property type="protein sequence ID" value="TSI11286.1"/>
    <property type="molecule type" value="Genomic_DNA"/>
</dbReference>
<organism evidence="3 4">
    <name type="scientific">Brevibacterium aurantiacum</name>
    <dbReference type="NCBI Taxonomy" id="273384"/>
    <lineage>
        <taxon>Bacteria</taxon>
        <taxon>Bacillati</taxon>
        <taxon>Actinomycetota</taxon>
        <taxon>Actinomycetes</taxon>
        <taxon>Micrococcales</taxon>
        <taxon>Brevibacteriaceae</taxon>
        <taxon>Brevibacterium</taxon>
    </lineage>
</organism>